<gene>
    <name evidence="1" type="ORF">PHYBLDRAFT_139205</name>
</gene>
<accession>A0A167Q6T1</accession>
<proteinExistence type="predicted"/>
<reference evidence="2" key="1">
    <citation type="submission" date="2015-06" db="EMBL/GenBank/DDBJ databases">
        <title>Expansion of signal transduction pathways in fungi by whole-genome duplication.</title>
        <authorList>
            <consortium name="DOE Joint Genome Institute"/>
            <person name="Corrochano L.M."/>
            <person name="Kuo A."/>
            <person name="Marcet-Houben M."/>
            <person name="Polaino S."/>
            <person name="Salamov A."/>
            <person name="Villalobos J.M."/>
            <person name="Alvarez M.I."/>
            <person name="Avalos J."/>
            <person name="Benito E.P."/>
            <person name="Benoit I."/>
            <person name="Burger G."/>
            <person name="Camino L.P."/>
            <person name="Canovas D."/>
            <person name="Cerda-Olmedo E."/>
            <person name="Cheng J.-F."/>
            <person name="Dominguez A."/>
            <person name="Elias M."/>
            <person name="Eslava A.P."/>
            <person name="Glaser F."/>
            <person name="Grimwood J."/>
            <person name="Gutierrez G."/>
            <person name="Heitman J."/>
            <person name="Henrissat B."/>
            <person name="Iturriaga E.A."/>
            <person name="Lang B.F."/>
            <person name="Lavin J.L."/>
            <person name="Lee S."/>
            <person name="Li W."/>
            <person name="Lindquist E."/>
            <person name="Lopez-Garcia S."/>
            <person name="Luque E.M."/>
            <person name="Marcos A.T."/>
            <person name="Martin J."/>
            <person name="McCluskey K."/>
            <person name="Medina H.R."/>
            <person name="Miralles-Duran A."/>
            <person name="Miyazaki A."/>
            <person name="Munoz-Torres E."/>
            <person name="Oguiza J.A."/>
            <person name="Ohm R."/>
            <person name="Olmedo M."/>
            <person name="Orejas M."/>
            <person name="Ortiz-Castellanos L."/>
            <person name="Pisabarro A.G."/>
            <person name="Rodriguez-Romero J."/>
            <person name="Ruiz-Herrera J."/>
            <person name="Ruiz-Vazquez R."/>
            <person name="Sanz C."/>
            <person name="Schackwitz W."/>
            <person name="Schmutz J."/>
            <person name="Shahriari M."/>
            <person name="Shelest E."/>
            <person name="Silva-Franco F."/>
            <person name="Soanes D."/>
            <person name="Syed K."/>
            <person name="Tagua V.G."/>
            <person name="Talbot N.J."/>
            <person name="Thon M."/>
            <person name="De vries R.P."/>
            <person name="Wiebenga A."/>
            <person name="Yadav J.S."/>
            <person name="Braun E.L."/>
            <person name="Baker S."/>
            <person name="Garre V."/>
            <person name="Horwitz B."/>
            <person name="Torres-Martinez S."/>
            <person name="Idnurm A."/>
            <person name="Herrera-Estrella A."/>
            <person name="Gabaldon T."/>
            <person name="Grigoriev I.V."/>
        </authorList>
    </citation>
    <scope>NUCLEOTIDE SEQUENCE [LARGE SCALE GENOMIC DNA]</scope>
    <source>
        <strain evidence="2">NRRL 1555(-)</strain>
    </source>
</reference>
<evidence type="ECO:0000313" key="2">
    <source>
        <dbReference type="Proteomes" id="UP000077315"/>
    </source>
</evidence>
<dbReference type="InParanoid" id="A0A167Q6T1"/>
<evidence type="ECO:0000313" key="1">
    <source>
        <dbReference type="EMBL" id="OAD79169.1"/>
    </source>
</evidence>
<dbReference type="GeneID" id="28991085"/>
<keyword evidence="2" id="KW-1185">Reference proteome</keyword>
<dbReference type="EMBL" id="KV440972">
    <property type="protein sequence ID" value="OAD79169.1"/>
    <property type="molecule type" value="Genomic_DNA"/>
</dbReference>
<sequence>MLLLQGSKHLVVAAIPFASYLLEAQPIGLELLAGVKRAHPLSKHRCLLWWAAERRLLLQAPNYLVGAAIPLASYLLEAQPIGLG</sequence>
<organism evidence="1 2">
    <name type="scientific">Phycomyces blakesleeanus (strain ATCC 8743b / DSM 1359 / FGSC 10004 / NBRC 33097 / NRRL 1555)</name>
    <dbReference type="NCBI Taxonomy" id="763407"/>
    <lineage>
        <taxon>Eukaryota</taxon>
        <taxon>Fungi</taxon>
        <taxon>Fungi incertae sedis</taxon>
        <taxon>Mucoromycota</taxon>
        <taxon>Mucoromycotina</taxon>
        <taxon>Mucoromycetes</taxon>
        <taxon>Mucorales</taxon>
        <taxon>Phycomycetaceae</taxon>
        <taxon>Phycomyces</taxon>
    </lineage>
</organism>
<dbReference type="Proteomes" id="UP000077315">
    <property type="component" value="Unassembled WGS sequence"/>
</dbReference>
<protein>
    <submittedName>
        <fullName evidence="1">Uncharacterized protein</fullName>
    </submittedName>
</protein>
<dbReference type="AlphaFoldDB" id="A0A167Q6T1"/>
<dbReference type="RefSeq" id="XP_018297209.1">
    <property type="nucleotide sequence ID" value="XM_018430179.1"/>
</dbReference>
<dbReference type="VEuPathDB" id="FungiDB:PHYBLDRAFT_139205"/>
<name>A0A167Q6T1_PHYB8</name>